<dbReference type="SMART" id="SM00220">
    <property type="entry name" value="S_TKc"/>
    <property type="match status" value="1"/>
</dbReference>
<feature type="compositionally biased region" description="Low complexity" evidence="15">
    <location>
        <begin position="37"/>
        <end position="47"/>
    </location>
</feature>
<dbReference type="GO" id="GO:0005737">
    <property type="term" value="C:cytoplasm"/>
    <property type="evidence" value="ECO:0007669"/>
    <property type="project" value="TreeGrafter"/>
</dbReference>
<dbReference type="InterPro" id="IPR057380">
    <property type="entry name" value="UBA_SIK1/2/3"/>
</dbReference>
<evidence type="ECO:0000256" key="3">
    <source>
        <dbReference type="ARBA" id="ARBA00012513"/>
    </source>
</evidence>
<evidence type="ECO:0000313" key="19">
    <source>
        <dbReference type="Proteomes" id="UP000424527"/>
    </source>
</evidence>
<keyword evidence="10 14" id="KW-0067">ATP-binding</keyword>
<feature type="region of interest" description="Disordered" evidence="15">
    <location>
        <begin position="571"/>
        <end position="608"/>
    </location>
</feature>
<dbReference type="CDD" id="cd14071">
    <property type="entry name" value="STKc_SIK"/>
    <property type="match status" value="1"/>
</dbReference>
<evidence type="ECO:0000313" key="18">
    <source>
        <dbReference type="EMBL" id="KAE8295551.1"/>
    </source>
</evidence>
<reference evidence="18 19" key="1">
    <citation type="submission" date="2019-07" db="EMBL/GenBank/DDBJ databases">
        <title>Chromosome genome assembly for large yellow croaker.</title>
        <authorList>
            <person name="Xiao S."/>
        </authorList>
    </citation>
    <scope>NUCLEOTIDE SEQUENCE [LARGE SCALE GENOMIC DNA]</scope>
    <source>
        <strain evidence="18">JMULYC20181020</strain>
        <tissue evidence="18">Muscle</tissue>
    </source>
</reference>
<dbReference type="EC" id="2.7.11.1" evidence="3"/>
<keyword evidence="6" id="KW-0808">Transferase</keyword>
<dbReference type="InterPro" id="IPR008271">
    <property type="entry name" value="Ser/Thr_kinase_AS"/>
</dbReference>
<evidence type="ECO:0000256" key="15">
    <source>
        <dbReference type="SAM" id="MobiDB-lite"/>
    </source>
</evidence>
<dbReference type="InterPro" id="IPR011009">
    <property type="entry name" value="Kinase-like_dom_sf"/>
</dbReference>
<evidence type="ECO:0000256" key="9">
    <source>
        <dbReference type="ARBA" id="ARBA00022777"/>
    </source>
</evidence>
<evidence type="ECO:0000256" key="7">
    <source>
        <dbReference type="ARBA" id="ARBA00022723"/>
    </source>
</evidence>
<dbReference type="GO" id="GO:0005524">
    <property type="term" value="F:ATP binding"/>
    <property type="evidence" value="ECO:0007669"/>
    <property type="project" value="UniProtKB-UniRule"/>
</dbReference>
<evidence type="ECO:0000259" key="17">
    <source>
        <dbReference type="PROSITE" id="PS50030"/>
    </source>
</evidence>
<evidence type="ECO:0000256" key="4">
    <source>
        <dbReference type="ARBA" id="ARBA00022527"/>
    </source>
</evidence>
<dbReference type="GO" id="GO:0050321">
    <property type="term" value="F:tau-protein kinase activity"/>
    <property type="evidence" value="ECO:0007669"/>
    <property type="project" value="TreeGrafter"/>
</dbReference>
<evidence type="ECO:0000256" key="2">
    <source>
        <dbReference type="ARBA" id="ARBA00006234"/>
    </source>
</evidence>
<dbReference type="InterPro" id="IPR000719">
    <property type="entry name" value="Prot_kinase_dom"/>
</dbReference>
<evidence type="ECO:0000259" key="16">
    <source>
        <dbReference type="PROSITE" id="PS50011"/>
    </source>
</evidence>
<dbReference type="EMBL" id="REGW02000006">
    <property type="protein sequence ID" value="KAE8295551.1"/>
    <property type="molecule type" value="Genomic_DNA"/>
</dbReference>
<proteinExistence type="inferred from homology"/>
<dbReference type="Pfam" id="PF23312">
    <property type="entry name" value="UBA_SIK3"/>
    <property type="match status" value="1"/>
</dbReference>
<accession>A0A6G0IW97</accession>
<feature type="compositionally biased region" description="Low complexity" evidence="15">
    <location>
        <begin position="1"/>
        <end position="21"/>
    </location>
</feature>
<comment type="caution">
    <text evidence="18">The sequence shown here is derived from an EMBL/GenBank/DDBJ whole genome shotgun (WGS) entry which is preliminary data.</text>
</comment>
<keyword evidence="19" id="KW-1185">Reference proteome</keyword>
<dbReference type="PROSITE" id="PS00108">
    <property type="entry name" value="PROTEIN_KINASE_ST"/>
    <property type="match status" value="1"/>
</dbReference>
<comment type="similarity">
    <text evidence="2">Belongs to the protein kinase superfamily. CAMK Ser/Thr protein kinase family. SNF1 subfamily.</text>
</comment>
<feature type="domain" description="UBA" evidence="17">
    <location>
        <begin position="345"/>
        <end position="390"/>
    </location>
</feature>
<feature type="compositionally biased region" description="Pro residues" evidence="15">
    <location>
        <begin position="1034"/>
        <end position="1043"/>
    </location>
</feature>
<comment type="cofactor">
    <cofactor evidence="1">
        <name>Mg(2+)</name>
        <dbReference type="ChEBI" id="CHEBI:18420"/>
    </cofactor>
</comment>
<evidence type="ECO:0000256" key="1">
    <source>
        <dbReference type="ARBA" id="ARBA00001946"/>
    </source>
</evidence>
<feature type="compositionally biased region" description="Basic and acidic residues" evidence="15">
    <location>
        <begin position="1061"/>
        <end position="1075"/>
    </location>
</feature>
<dbReference type="FunFam" id="3.30.200.20:FF:000003">
    <property type="entry name" value="Non-specific serine/threonine protein kinase"/>
    <property type="match status" value="1"/>
</dbReference>
<feature type="region of interest" description="Disordered" evidence="15">
    <location>
        <begin position="1"/>
        <end position="68"/>
    </location>
</feature>
<dbReference type="Gene3D" id="1.10.510.10">
    <property type="entry name" value="Transferase(Phosphotransferase) domain 1"/>
    <property type="match status" value="1"/>
</dbReference>
<feature type="domain" description="Protein kinase" evidence="16">
    <location>
        <begin position="72"/>
        <end position="323"/>
    </location>
</feature>
<dbReference type="PROSITE" id="PS50011">
    <property type="entry name" value="PROTEIN_KINASE_DOM"/>
    <property type="match status" value="1"/>
</dbReference>
<evidence type="ECO:0000256" key="5">
    <source>
        <dbReference type="ARBA" id="ARBA00022553"/>
    </source>
</evidence>
<dbReference type="GO" id="GO:0046872">
    <property type="term" value="F:metal ion binding"/>
    <property type="evidence" value="ECO:0007669"/>
    <property type="project" value="UniProtKB-KW"/>
</dbReference>
<dbReference type="InterPro" id="IPR017441">
    <property type="entry name" value="Protein_kinase_ATP_BS"/>
</dbReference>
<organism evidence="18 19">
    <name type="scientific">Larimichthys crocea</name>
    <name type="common">Large yellow croaker</name>
    <name type="synonym">Pseudosciaena crocea</name>
    <dbReference type="NCBI Taxonomy" id="215358"/>
    <lineage>
        <taxon>Eukaryota</taxon>
        <taxon>Metazoa</taxon>
        <taxon>Chordata</taxon>
        <taxon>Craniata</taxon>
        <taxon>Vertebrata</taxon>
        <taxon>Euteleostomi</taxon>
        <taxon>Actinopterygii</taxon>
        <taxon>Neopterygii</taxon>
        <taxon>Teleostei</taxon>
        <taxon>Neoteleostei</taxon>
        <taxon>Acanthomorphata</taxon>
        <taxon>Eupercaria</taxon>
        <taxon>Sciaenidae</taxon>
        <taxon>Larimichthys</taxon>
    </lineage>
</organism>
<sequence length="1240" mass="135758">MAAVSSGGAAGSTAAGITHSARPTHAGMGSQNRAQPSSGISHSSRTSTATGCITNPGHTSATRPPPARVGHYEIERTIGKGNFAVVKLATHIITKAKVAIKIVDKTQLDDENLKKIFREVQIMKLLKHPHIIRLYQVMETERMIYLVTEYASGGEIFDHLVAHGRMAEKDARKKFKQIVAAVHFCHCRNIVHRDLKAENLLLDHNLNIKIADFGFSNLFSRGQLLKTWCGSPPYAAPELFEGKEYDGPKVDIWSLGVVLYVLVCGALPFDGSTLQNLRARVLSGKFRIPFFMSTDCEYLIRHMLVLEPSRRLTMEQICKNKWMRQGDPDPDFDRLIAECEQVKTERETELILDQVLIAMSEMGLDRERTLQSLQTDAYDHYSAIYSLLADRLKKHKTLPVAPPTPRPISYPLNAVQTDPQGNPVSMTVPHVQLINPENQIVEPDGSMALDSDEGEEPSPEAMARYLSMRRHTVGVPDQRTDMQEDLQKLPPGFPRGAAPQPPFPPLVPTMGQMHTLMPTQSLQPTQQLEYKEQSLLQPPTLQLLNGMGPLGRRASDGGANIQLHAQLLKRPRGPSPLVASPHPIPAVAPVDEEGSDGEPDQEAVQRSSYKDCNTLHLPMERFSPVRRFSDGATTIQAFKAHLENSSLIKQLKQECEQLQKMYAAQQDERFLEHTQQQHILYQQEQQILHQQIQGLSLGHGESQPSHLTHQLQRLRIQPSSPPPTHPSNHLFRQPNQSPPPGSAGIMQGHGGPSSVQYQHGTPALYQGQSGSPPPTGLQRVPLPTNQQAASARPTVPLAQGVPQQQQVTIQVQEVELGGGAQRQGSFLSTPGGHRVLGKQLSADNAESHSRSLGRFTSGYDQAQFNPHLFSGDAASRGTSGVVGSYSPYLQGTSLKVPGLEGYQSGVVGTSSYGTPSTLQQALLSPTPLDYRPPQQHVTPTLQGLLSPRHSLTGHADPRLPPQDLAALLKRQSPRPCQAPPTPPSGAPQEYGEMLLLRQLSQGESLEPPTPQGAAGGQHYHHLLQIRPPEVQPQQHPPQAPCPSLPHSESMEEDEVPTGYHHPHEGLLAKAGEGHELLGPPRGGTPPYNSPTHRHGGYIRSAPPAREPEHVECRPPGQAMEVPDHNGVGYPRGPQGDAYRSRGQLQRHHTIQTCDDAYDQADPMSGMSLLAGKALSSARMSDILSQTSLTGSQQLHQREESVCDVEGELHAAACYPSSCTSDMLLSYKPPDLQYSMEQAGV</sequence>
<keyword evidence="11" id="KW-0460">Magnesium</keyword>
<dbReference type="Pfam" id="PF00069">
    <property type="entry name" value="Pkinase"/>
    <property type="match status" value="1"/>
</dbReference>
<feature type="binding site" evidence="14">
    <location>
        <position position="101"/>
    </location>
    <ligand>
        <name>ATP</name>
        <dbReference type="ChEBI" id="CHEBI:30616"/>
    </ligand>
</feature>
<gene>
    <name evidence="18" type="ORF">D5F01_LYC06486</name>
</gene>
<dbReference type="GO" id="GO:0000226">
    <property type="term" value="P:microtubule cytoskeleton organization"/>
    <property type="evidence" value="ECO:0007669"/>
    <property type="project" value="TreeGrafter"/>
</dbReference>
<dbReference type="PROSITE" id="PS50030">
    <property type="entry name" value="UBA"/>
    <property type="match status" value="1"/>
</dbReference>
<dbReference type="InterPro" id="IPR015940">
    <property type="entry name" value="UBA"/>
</dbReference>
<evidence type="ECO:0000256" key="12">
    <source>
        <dbReference type="ARBA" id="ARBA00047899"/>
    </source>
</evidence>
<dbReference type="PANTHER" id="PTHR24346:SF42">
    <property type="entry name" value="SERINE_THREONINE-PROTEIN KINASE SIK3"/>
    <property type="match status" value="1"/>
</dbReference>
<dbReference type="SUPFAM" id="SSF56112">
    <property type="entry name" value="Protein kinase-like (PK-like)"/>
    <property type="match status" value="1"/>
</dbReference>
<dbReference type="GO" id="GO:0035556">
    <property type="term" value="P:intracellular signal transduction"/>
    <property type="evidence" value="ECO:0007669"/>
    <property type="project" value="TreeGrafter"/>
</dbReference>
<protein>
    <recommendedName>
        <fullName evidence="3">non-specific serine/threonine protein kinase</fullName>
        <ecNumber evidence="3">2.7.11.1</ecNumber>
    </recommendedName>
</protein>
<dbReference type="FunFam" id="1.10.510.10:FF:000156">
    <property type="entry name" value="Serine/threonine-protein kinase SIK3 homolog"/>
    <property type="match status" value="1"/>
</dbReference>
<evidence type="ECO:0000256" key="11">
    <source>
        <dbReference type="ARBA" id="ARBA00022842"/>
    </source>
</evidence>
<dbReference type="InterPro" id="IPR034672">
    <property type="entry name" value="SIK"/>
</dbReference>
<evidence type="ECO:0000256" key="8">
    <source>
        <dbReference type="ARBA" id="ARBA00022741"/>
    </source>
</evidence>
<keyword evidence="8 14" id="KW-0547">Nucleotide-binding</keyword>
<comment type="catalytic activity">
    <reaction evidence="12">
        <text>L-threonyl-[protein] + ATP = O-phospho-L-threonyl-[protein] + ADP + H(+)</text>
        <dbReference type="Rhea" id="RHEA:46608"/>
        <dbReference type="Rhea" id="RHEA-COMP:11060"/>
        <dbReference type="Rhea" id="RHEA-COMP:11605"/>
        <dbReference type="ChEBI" id="CHEBI:15378"/>
        <dbReference type="ChEBI" id="CHEBI:30013"/>
        <dbReference type="ChEBI" id="CHEBI:30616"/>
        <dbReference type="ChEBI" id="CHEBI:61977"/>
        <dbReference type="ChEBI" id="CHEBI:456216"/>
        <dbReference type="EC" id="2.7.11.1"/>
    </reaction>
</comment>
<evidence type="ECO:0000256" key="13">
    <source>
        <dbReference type="ARBA" id="ARBA00048679"/>
    </source>
</evidence>
<keyword evidence="5" id="KW-0597">Phosphoprotein</keyword>
<keyword evidence="9 18" id="KW-0418">Kinase</keyword>
<evidence type="ECO:0000256" key="6">
    <source>
        <dbReference type="ARBA" id="ARBA00022679"/>
    </source>
</evidence>
<feature type="compositionally biased region" description="Acidic residues" evidence="15">
    <location>
        <begin position="590"/>
        <end position="601"/>
    </location>
</feature>
<name>A0A6G0IW97_LARCR</name>
<dbReference type="AlphaFoldDB" id="A0A6G0IW97"/>
<feature type="region of interest" description="Disordered" evidence="15">
    <location>
        <begin position="716"/>
        <end position="801"/>
    </location>
</feature>
<comment type="catalytic activity">
    <reaction evidence="13">
        <text>L-seryl-[protein] + ATP = O-phospho-L-seryl-[protein] + ADP + H(+)</text>
        <dbReference type="Rhea" id="RHEA:17989"/>
        <dbReference type="Rhea" id="RHEA-COMP:9863"/>
        <dbReference type="Rhea" id="RHEA-COMP:11604"/>
        <dbReference type="ChEBI" id="CHEBI:15378"/>
        <dbReference type="ChEBI" id="CHEBI:29999"/>
        <dbReference type="ChEBI" id="CHEBI:30616"/>
        <dbReference type="ChEBI" id="CHEBI:83421"/>
        <dbReference type="ChEBI" id="CHEBI:456216"/>
        <dbReference type="EC" id="2.7.11.1"/>
    </reaction>
</comment>
<evidence type="ECO:0000256" key="10">
    <source>
        <dbReference type="ARBA" id="ARBA00022840"/>
    </source>
</evidence>
<dbReference type="Proteomes" id="UP000424527">
    <property type="component" value="Unassembled WGS sequence"/>
</dbReference>
<evidence type="ECO:0000256" key="14">
    <source>
        <dbReference type="PROSITE-ProRule" id="PRU10141"/>
    </source>
</evidence>
<keyword evidence="4" id="KW-0723">Serine/threonine-protein kinase</keyword>
<keyword evidence="7" id="KW-0479">Metal-binding</keyword>
<feature type="region of interest" description="Disordered" evidence="15">
    <location>
        <begin position="1030"/>
        <end position="1128"/>
    </location>
</feature>
<dbReference type="PANTHER" id="PTHR24346">
    <property type="entry name" value="MAP/MICROTUBULE AFFINITY-REGULATING KINASE"/>
    <property type="match status" value="1"/>
</dbReference>
<feature type="compositionally biased region" description="Polar residues" evidence="15">
    <location>
        <begin position="48"/>
        <end position="62"/>
    </location>
</feature>
<dbReference type="PROSITE" id="PS00107">
    <property type="entry name" value="PROTEIN_KINASE_ATP"/>
    <property type="match status" value="1"/>
</dbReference>